<name>A7I3L8_CAMHC</name>
<dbReference type="RefSeq" id="WP_012109414.1">
    <property type="nucleotide sequence ID" value="NC_009714.1"/>
</dbReference>
<sequence>MKIFKGTVEDFNNFIEDIECEIPNPENDLYTTDYETKAWHSGYFFEILSESSEPFSRGIEIWVSEDARNLYDDTKIKYGIYYYNEKYEKFLKKWL</sequence>
<protein>
    <submittedName>
        <fullName evidence="1">Uncharacterized protein</fullName>
    </submittedName>
</protein>
<reference evidence="2" key="1">
    <citation type="submission" date="2007-07" db="EMBL/GenBank/DDBJ databases">
        <title>Complete genome sequence of Campylobacter hominis ATCC BAA-381, a commensal isolated from the human gastrointestinal tract.</title>
        <authorList>
            <person name="Fouts D.E."/>
            <person name="Mongodin E.F."/>
            <person name="Puiu D."/>
            <person name="Sebastian Y."/>
            <person name="Miller W.G."/>
            <person name="Mandrell R.E."/>
            <person name="Nelson K.E."/>
        </authorList>
    </citation>
    <scope>NUCLEOTIDE SEQUENCE [LARGE SCALE GENOMIC DNA]</scope>
    <source>
        <strain evidence="2">ATCC BAA-381 / LMG 19568 / NCTC 13146 / CH001A</strain>
    </source>
</reference>
<evidence type="ECO:0000313" key="2">
    <source>
        <dbReference type="Proteomes" id="UP000002407"/>
    </source>
</evidence>
<dbReference type="EMBL" id="CP000776">
    <property type="protein sequence ID" value="ABS52178.1"/>
    <property type="molecule type" value="Genomic_DNA"/>
</dbReference>
<keyword evidence="2" id="KW-1185">Reference proteome</keyword>
<accession>A7I3L8</accession>
<gene>
    <name evidence="1" type="ordered locus">CHAB381_1579</name>
</gene>
<organism evidence="1 2">
    <name type="scientific">Campylobacter hominis (strain ATCC BAA-381 / DSM 21671 / CCUG 45161 / LMG 19568 / NCTC 13146 / CH001A)</name>
    <dbReference type="NCBI Taxonomy" id="360107"/>
    <lineage>
        <taxon>Bacteria</taxon>
        <taxon>Pseudomonadati</taxon>
        <taxon>Campylobacterota</taxon>
        <taxon>Epsilonproteobacteria</taxon>
        <taxon>Campylobacterales</taxon>
        <taxon>Campylobacteraceae</taxon>
        <taxon>Campylobacter</taxon>
    </lineage>
</organism>
<dbReference type="HOGENOM" id="CLU_2367566_0_0_7"/>
<proteinExistence type="predicted"/>
<evidence type="ECO:0000313" key="1">
    <source>
        <dbReference type="EMBL" id="ABS52178.1"/>
    </source>
</evidence>
<dbReference type="KEGG" id="cha:CHAB381_1579"/>
<dbReference type="Proteomes" id="UP000002407">
    <property type="component" value="Chromosome"/>
</dbReference>
<dbReference type="AlphaFoldDB" id="A7I3L8"/>